<protein>
    <submittedName>
        <fullName evidence="1">Uncharacterized protein</fullName>
    </submittedName>
</protein>
<comment type="caution">
    <text evidence="1">The sequence shown here is derived from an EMBL/GenBank/DDBJ whole genome shotgun (WGS) entry which is preliminary data.</text>
</comment>
<accession>A0ACB7RTE1</accession>
<gene>
    <name evidence="1" type="ORF">HPB50_005709</name>
</gene>
<keyword evidence="2" id="KW-1185">Reference proteome</keyword>
<evidence type="ECO:0000313" key="1">
    <source>
        <dbReference type="EMBL" id="KAH6925460.1"/>
    </source>
</evidence>
<sequence length="752" mass="84424">MSSPSGGPELGQTAANYISRLPPEVLTQIFRRLDIKSLLNVAETTPEWKCLAFSSAVLKTVTFGQGTDVRTIMKFMATTRQEIDDDGHTKSVPISEHVRELCFTTVFTLPCSVILDCCKRCHNLRELYCVNYVVRPAQLFILLSVTLKCVTKLEWTLYEELYYDFRGEAPALRQIETIPPSEGPEILAMYVEQVRTTETETILESFLMRCRRLRHLHIHYIPGRCMPTTTTDVCLEDFAPNKSGPVKIIDSIPTLETLKYTCEMPFPTKMEARISALRNNIAWQRKPEPSFNIAGLSDVVKQSASIRSMEQVMASVKANSEAAALLEEAAAKPELWKDVSRLTLVLTPGGATDTLTRPTVHRVLIEPLQEFLNTCVSQLTELNLSTCHFEAGSDCCCVVASTLTKLRALTLPPCGANLENSLEQLAQGCKLLVRLEVRSIDTVSRAAPCENCKRPLLFTASCFELLHRETKLNELSIDESANIASLSFLLGCRVEELRLHLKSAKGLGPLLAANTRLSSLTIVAHDAKSADDVASVITPFPPEVWTEIFRYLDINSLLNVAEGLPNLKDFAFTPKFVRRVAFDPQTDERTLLKFVQATRQEPILNVRITKYVQELHFTNCTSLSSSAILSCAQFPYCLRVLDCVNCVVEPAELFPLLSQKLVCVTTLQLSLYDERYYESKHSRSFRLIKALPTFRLQSMCVGYVATHSTEVLLWEILWRCPKLRTCTRLDCTNIPCQTREASVASSSQCYDR</sequence>
<dbReference type="Proteomes" id="UP000821845">
    <property type="component" value="Chromosome 7"/>
</dbReference>
<dbReference type="EMBL" id="CM023487">
    <property type="protein sequence ID" value="KAH6925460.1"/>
    <property type="molecule type" value="Genomic_DNA"/>
</dbReference>
<evidence type="ECO:0000313" key="2">
    <source>
        <dbReference type="Proteomes" id="UP000821845"/>
    </source>
</evidence>
<name>A0ACB7RTE1_HYAAI</name>
<proteinExistence type="predicted"/>
<organism evidence="1 2">
    <name type="scientific">Hyalomma asiaticum</name>
    <name type="common">Tick</name>
    <dbReference type="NCBI Taxonomy" id="266040"/>
    <lineage>
        <taxon>Eukaryota</taxon>
        <taxon>Metazoa</taxon>
        <taxon>Ecdysozoa</taxon>
        <taxon>Arthropoda</taxon>
        <taxon>Chelicerata</taxon>
        <taxon>Arachnida</taxon>
        <taxon>Acari</taxon>
        <taxon>Parasitiformes</taxon>
        <taxon>Ixodida</taxon>
        <taxon>Ixodoidea</taxon>
        <taxon>Ixodidae</taxon>
        <taxon>Hyalomminae</taxon>
        <taxon>Hyalomma</taxon>
    </lineage>
</organism>
<reference evidence="1" key="1">
    <citation type="submission" date="2020-05" db="EMBL/GenBank/DDBJ databases">
        <title>Large-scale comparative analyses of tick genomes elucidate their genetic diversity and vector capacities.</title>
        <authorList>
            <person name="Jia N."/>
            <person name="Wang J."/>
            <person name="Shi W."/>
            <person name="Du L."/>
            <person name="Sun Y."/>
            <person name="Zhan W."/>
            <person name="Jiang J."/>
            <person name="Wang Q."/>
            <person name="Zhang B."/>
            <person name="Ji P."/>
            <person name="Sakyi L.B."/>
            <person name="Cui X."/>
            <person name="Yuan T."/>
            <person name="Jiang B."/>
            <person name="Yang W."/>
            <person name="Lam T.T.-Y."/>
            <person name="Chang Q."/>
            <person name="Ding S."/>
            <person name="Wang X."/>
            <person name="Zhu J."/>
            <person name="Ruan X."/>
            <person name="Zhao L."/>
            <person name="Wei J."/>
            <person name="Que T."/>
            <person name="Du C."/>
            <person name="Cheng J."/>
            <person name="Dai P."/>
            <person name="Han X."/>
            <person name="Huang E."/>
            <person name="Gao Y."/>
            <person name="Liu J."/>
            <person name="Shao H."/>
            <person name="Ye R."/>
            <person name="Li L."/>
            <person name="Wei W."/>
            <person name="Wang X."/>
            <person name="Wang C."/>
            <person name="Yang T."/>
            <person name="Huo Q."/>
            <person name="Li W."/>
            <person name="Guo W."/>
            <person name="Chen H."/>
            <person name="Zhou L."/>
            <person name="Ni X."/>
            <person name="Tian J."/>
            <person name="Zhou Y."/>
            <person name="Sheng Y."/>
            <person name="Liu T."/>
            <person name="Pan Y."/>
            <person name="Xia L."/>
            <person name="Li J."/>
            <person name="Zhao F."/>
            <person name="Cao W."/>
        </authorList>
    </citation>
    <scope>NUCLEOTIDE SEQUENCE</scope>
    <source>
        <strain evidence="1">Hyas-2018</strain>
    </source>
</reference>